<feature type="non-terminal residue" evidence="1">
    <location>
        <position position="1"/>
    </location>
</feature>
<feature type="non-terminal residue" evidence="1">
    <location>
        <position position="103"/>
    </location>
</feature>
<reference evidence="1 2" key="1">
    <citation type="journal article" date="2023" name="Sci. Data">
        <title>Genome assembly of the Korean intertidal mud-creeper Batillaria attramentaria.</title>
        <authorList>
            <person name="Patra A.K."/>
            <person name="Ho P.T."/>
            <person name="Jun S."/>
            <person name="Lee S.J."/>
            <person name="Kim Y."/>
            <person name="Won Y.J."/>
        </authorList>
    </citation>
    <scope>NUCLEOTIDE SEQUENCE [LARGE SCALE GENOMIC DNA]</scope>
    <source>
        <strain evidence="1">Wonlab-2016</strain>
    </source>
</reference>
<comment type="caution">
    <text evidence="1">The sequence shown here is derived from an EMBL/GenBank/DDBJ whole genome shotgun (WGS) entry which is preliminary data.</text>
</comment>
<organism evidence="1 2">
    <name type="scientific">Batillaria attramentaria</name>
    <dbReference type="NCBI Taxonomy" id="370345"/>
    <lineage>
        <taxon>Eukaryota</taxon>
        <taxon>Metazoa</taxon>
        <taxon>Spiralia</taxon>
        <taxon>Lophotrochozoa</taxon>
        <taxon>Mollusca</taxon>
        <taxon>Gastropoda</taxon>
        <taxon>Caenogastropoda</taxon>
        <taxon>Sorbeoconcha</taxon>
        <taxon>Cerithioidea</taxon>
        <taxon>Batillariidae</taxon>
        <taxon>Batillaria</taxon>
    </lineage>
</organism>
<dbReference type="AlphaFoldDB" id="A0ABD0M500"/>
<dbReference type="Proteomes" id="UP001519460">
    <property type="component" value="Unassembled WGS sequence"/>
</dbReference>
<protein>
    <submittedName>
        <fullName evidence="1">Uncharacterized protein</fullName>
    </submittedName>
</protein>
<name>A0ABD0M500_9CAEN</name>
<sequence length="103" mass="11463">GLSVGGFWGYLYIETSDESRKRDSNPGAPWTERQVVSCPASSFTAPQCDVDRWSSVTGRSSSIDDTKFCTQAEFRSLGTHKPLPSSEDHLFGDSRWILSLQML</sequence>
<gene>
    <name evidence="1" type="ORF">BaRGS_00002040</name>
</gene>
<accession>A0ABD0M500</accession>
<evidence type="ECO:0000313" key="1">
    <source>
        <dbReference type="EMBL" id="KAK7506565.1"/>
    </source>
</evidence>
<dbReference type="EMBL" id="JACVVK020000006">
    <property type="protein sequence ID" value="KAK7506565.1"/>
    <property type="molecule type" value="Genomic_DNA"/>
</dbReference>
<keyword evidence="2" id="KW-1185">Reference proteome</keyword>
<proteinExistence type="predicted"/>
<evidence type="ECO:0000313" key="2">
    <source>
        <dbReference type="Proteomes" id="UP001519460"/>
    </source>
</evidence>